<dbReference type="SMART" id="SM00369">
    <property type="entry name" value="LRR_TYP"/>
    <property type="match status" value="5"/>
</dbReference>
<dbReference type="EMBL" id="GEBQ01008030">
    <property type="protein sequence ID" value="JAT31947.1"/>
    <property type="molecule type" value="Transcribed_RNA"/>
</dbReference>
<feature type="chain" id="PRO_5008587943" description="LRRNT domain-containing protein" evidence="5">
    <location>
        <begin position="26"/>
        <end position="411"/>
    </location>
</feature>
<dbReference type="InterPro" id="IPR003591">
    <property type="entry name" value="Leu-rich_rpt_typical-subtyp"/>
</dbReference>
<keyword evidence="3" id="KW-0677">Repeat</keyword>
<accession>A0A1B6M7N2</accession>
<gene>
    <name evidence="6" type="ORF">g.30276</name>
</gene>
<dbReference type="PANTHER" id="PTHR24369">
    <property type="entry name" value="ANTIGEN BSP, PUTATIVE-RELATED"/>
    <property type="match status" value="1"/>
</dbReference>
<keyword evidence="1" id="KW-0433">Leucine-rich repeat</keyword>
<dbReference type="InterPro" id="IPR050541">
    <property type="entry name" value="LRR_TM_domain-containing"/>
</dbReference>
<evidence type="ECO:0000313" key="6">
    <source>
        <dbReference type="EMBL" id="JAT31947.1"/>
    </source>
</evidence>
<keyword evidence="4" id="KW-0472">Membrane</keyword>
<evidence type="ECO:0000256" key="5">
    <source>
        <dbReference type="SAM" id="SignalP"/>
    </source>
</evidence>
<dbReference type="AlphaFoldDB" id="A0A1B6M7N2"/>
<keyword evidence="4" id="KW-1133">Transmembrane helix</keyword>
<protein>
    <recommendedName>
        <fullName evidence="7">LRRNT domain-containing protein</fullName>
    </recommendedName>
</protein>
<dbReference type="PANTHER" id="PTHR24369:SF210">
    <property type="entry name" value="CHAOPTIN-RELATED"/>
    <property type="match status" value="1"/>
</dbReference>
<evidence type="ECO:0000256" key="1">
    <source>
        <dbReference type="ARBA" id="ARBA00022614"/>
    </source>
</evidence>
<dbReference type="GO" id="GO:0005886">
    <property type="term" value="C:plasma membrane"/>
    <property type="evidence" value="ECO:0007669"/>
    <property type="project" value="TreeGrafter"/>
</dbReference>
<feature type="transmembrane region" description="Helical" evidence="4">
    <location>
        <begin position="318"/>
        <end position="339"/>
    </location>
</feature>
<sequence>MKSRFLLSHLHVMAVILLSVAGGMTETVRCPRYCVCYLNTTNYMRSVSCVARRLDNIDLSIPRRVQSLDLSNNSISVLEDRGFQDLGLVEIVELVMRHNSIRTIGLHSFTGLTYLQSVDLTGNNLYQILPWTFHDNSNLKSVSLSGNPLGHIVSPGPFLDIPSLEALELSNCNFAHFPQDAFSALPSLRRLDISRNELISIDIYSLQFLYTLEELDVTKNPWPCNTNLRNLKDYLDGKSGRLVGSSCDLPERLQEIEMKPAKFEKIISVGISYPEYGESTKDDDIVEEATRQNKVECNCIAETKTDFICSDYLGLPPMWSILVSFQLGVCVTLFVGYFWMCCTGQKNKYVCLVPSVPPIIPVISDIQQTMVLNEEEEQPIEHVEGTIPCPDTPPPSYRELFCSSQLLHRQL</sequence>
<keyword evidence="4" id="KW-0812">Transmembrane</keyword>
<dbReference type="Pfam" id="PF13855">
    <property type="entry name" value="LRR_8"/>
    <property type="match status" value="2"/>
</dbReference>
<evidence type="ECO:0000256" key="2">
    <source>
        <dbReference type="ARBA" id="ARBA00022729"/>
    </source>
</evidence>
<dbReference type="PRINTS" id="PR00019">
    <property type="entry name" value="LEURICHRPT"/>
</dbReference>
<evidence type="ECO:0000256" key="4">
    <source>
        <dbReference type="SAM" id="Phobius"/>
    </source>
</evidence>
<dbReference type="InterPro" id="IPR001611">
    <property type="entry name" value="Leu-rich_rpt"/>
</dbReference>
<name>A0A1B6M7N2_9HEMI</name>
<evidence type="ECO:0008006" key="7">
    <source>
        <dbReference type="Google" id="ProtNLM"/>
    </source>
</evidence>
<feature type="signal peptide" evidence="5">
    <location>
        <begin position="1"/>
        <end position="25"/>
    </location>
</feature>
<reference evidence="6" key="1">
    <citation type="submission" date="2015-11" db="EMBL/GenBank/DDBJ databases">
        <title>De novo transcriptome assembly of four potential Pierce s Disease insect vectors from Arizona vineyards.</title>
        <authorList>
            <person name="Tassone E.E."/>
        </authorList>
    </citation>
    <scope>NUCLEOTIDE SEQUENCE</scope>
</reference>
<dbReference type="Gene3D" id="3.80.10.10">
    <property type="entry name" value="Ribonuclease Inhibitor"/>
    <property type="match status" value="2"/>
</dbReference>
<dbReference type="InterPro" id="IPR032675">
    <property type="entry name" value="LRR_dom_sf"/>
</dbReference>
<proteinExistence type="predicted"/>
<dbReference type="SUPFAM" id="SSF52058">
    <property type="entry name" value="L domain-like"/>
    <property type="match status" value="1"/>
</dbReference>
<keyword evidence="2 5" id="KW-0732">Signal</keyword>
<evidence type="ECO:0000256" key="3">
    <source>
        <dbReference type="ARBA" id="ARBA00022737"/>
    </source>
</evidence>
<organism evidence="6">
    <name type="scientific">Graphocephala atropunctata</name>
    <dbReference type="NCBI Taxonomy" id="36148"/>
    <lineage>
        <taxon>Eukaryota</taxon>
        <taxon>Metazoa</taxon>
        <taxon>Ecdysozoa</taxon>
        <taxon>Arthropoda</taxon>
        <taxon>Hexapoda</taxon>
        <taxon>Insecta</taxon>
        <taxon>Pterygota</taxon>
        <taxon>Neoptera</taxon>
        <taxon>Paraneoptera</taxon>
        <taxon>Hemiptera</taxon>
        <taxon>Auchenorrhyncha</taxon>
        <taxon>Membracoidea</taxon>
        <taxon>Cicadellidae</taxon>
        <taxon>Cicadellinae</taxon>
        <taxon>Cicadellini</taxon>
        <taxon>Graphocephala</taxon>
    </lineage>
</organism>